<dbReference type="PANTHER" id="PTHR11690:SF284">
    <property type="entry name" value="ACID-SENSING ION CHANNEL 1"/>
    <property type="match status" value="1"/>
</dbReference>
<evidence type="ECO:0000256" key="5">
    <source>
        <dbReference type="ARBA" id="ARBA00022692"/>
    </source>
</evidence>
<keyword evidence="5 13" id="KW-0812">Transmembrane</keyword>
<keyword evidence="3 13" id="KW-0813">Transport</keyword>
<name>F1KXF6_ASCSU</name>
<evidence type="ECO:0000313" key="15">
    <source>
        <dbReference type="EMBL" id="ADY42560.1"/>
    </source>
</evidence>
<accession>F1KXF6</accession>
<dbReference type="GO" id="GO:0015280">
    <property type="term" value="F:ligand-gated sodium channel activity"/>
    <property type="evidence" value="ECO:0007669"/>
    <property type="project" value="TreeGrafter"/>
</dbReference>
<organism evidence="15">
    <name type="scientific">Ascaris suum</name>
    <name type="common">Pig roundworm</name>
    <name type="synonym">Ascaris lumbricoides</name>
    <dbReference type="NCBI Taxonomy" id="6253"/>
    <lineage>
        <taxon>Eukaryota</taxon>
        <taxon>Metazoa</taxon>
        <taxon>Ecdysozoa</taxon>
        <taxon>Nematoda</taxon>
        <taxon>Chromadorea</taxon>
        <taxon>Rhabditida</taxon>
        <taxon>Spirurina</taxon>
        <taxon>Ascaridomorpha</taxon>
        <taxon>Ascaridoidea</taxon>
        <taxon>Ascarididae</taxon>
        <taxon>Ascaris</taxon>
    </lineage>
</organism>
<evidence type="ECO:0000256" key="11">
    <source>
        <dbReference type="ARBA" id="ARBA00023201"/>
    </source>
</evidence>
<evidence type="ECO:0000256" key="4">
    <source>
        <dbReference type="ARBA" id="ARBA00022461"/>
    </source>
</evidence>
<keyword evidence="4 13" id="KW-0894">Sodium channel</keyword>
<keyword evidence="7" id="KW-0915">Sodium</keyword>
<keyword evidence="6 14" id="KW-1133">Transmembrane helix</keyword>
<dbReference type="Pfam" id="PF00858">
    <property type="entry name" value="ASC"/>
    <property type="match status" value="1"/>
</dbReference>
<evidence type="ECO:0000256" key="7">
    <source>
        <dbReference type="ARBA" id="ARBA00023053"/>
    </source>
</evidence>
<evidence type="ECO:0000256" key="12">
    <source>
        <dbReference type="ARBA" id="ARBA00023303"/>
    </source>
</evidence>
<dbReference type="Gene3D" id="1.10.287.770">
    <property type="entry name" value="YojJ-like"/>
    <property type="match status" value="1"/>
</dbReference>
<feature type="transmembrane region" description="Helical" evidence="14">
    <location>
        <begin position="74"/>
        <end position="95"/>
    </location>
</feature>
<protein>
    <submittedName>
        <fullName evidence="15">Amiloride-sensitive cation channel 4-A</fullName>
    </submittedName>
</protein>
<dbReference type="AlphaFoldDB" id="F1KXF6"/>
<dbReference type="InterPro" id="IPR001873">
    <property type="entry name" value="ENaC"/>
</dbReference>
<evidence type="ECO:0000256" key="6">
    <source>
        <dbReference type="ARBA" id="ARBA00022989"/>
    </source>
</evidence>
<evidence type="ECO:0000256" key="13">
    <source>
        <dbReference type="RuleBase" id="RU000679"/>
    </source>
</evidence>
<evidence type="ECO:0000256" key="1">
    <source>
        <dbReference type="ARBA" id="ARBA00004141"/>
    </source>
</evidence>
<evidence type="ECO:0000256" key="2">
    <source>
        <dbReference type="ARBA" id="ARBA00007193"/>
    </source>
</evidence>
<comment type="similarity">
    <text evidence="2 13">Belongs to the amiloride-sensitive sodium channel (TC 1.A.6) family.</text>
</comment>
<reference evidence="15" key="1">
    <citation type="journal article" date="2011" name="Genome Res.">
        <title>Deep small RNA sequencing from the nematode Ascaris reveals conservation, functional diversification, and novel developmental profiles.</title>
        <authorList>
            <person name="Wang J."/>
            <person name="Czech B."/>
            <person name="Crunk A."/>
            <person name="Wallace A."/>
            <person name="Mitreva M."/>
            <person name="Hannon G.J."/>
            <person name="Davis R.E."/>
        </authorList>
    </citation>
    <scope>NUCLEOTIDE SEQUENCE</scope>
</reference>
<keyword evidence="12 13" id="KW-0407">Ion channel</keyword>
<dbReference type="GO" id="GO:0005886">
    <property type="term" value="C:plasma membrane"/>
    <property type="evidence" value="ECO:0007669"/>
    <property type="project" value="TreeGrafter"/>
</dbReference>
<sequence length="658" mass="74793">MTIRVDDNRGPAMHHRVYAKVVSEHLLEIPVDHLKRIAHTEGVNSIQRETKHFSYSTTLHGPLRLYQGKGFGKVFWGLVMAAALIFLSLQINILVTDFLSHPTTTSVSFVGRQALTLPAVTICNYNPIKKDYVRYLNESSSGKGLFTRNLLRYMIIAYTQVEDLYLHADSEALRLGKQDYDVFKSVFTEYSFNIENFFAHSGFTCAEMLKVCSLGGIKFDCCRMSKRVLTDLGWCFAFSVGNITIKQRLPGIFNGLQVILDAGINETVDITYTKGGAIPMFSNNIENGFRIYVRNRHELAYASTEALTLSPSHRGYVALSLQKFHFLTPDKWGNCTNEWPQNSPFRAYDLPYTAQNCASLCQQVYYEEKINCTPMLYSIGNPNLATCTPSELHDFMLQVVNRSNNINGPECEDNICPTSCITYTYSSSISYGQGFSDSALKWLQAMNSEWTEDRVNTNFAVLNVFYREMSYIVNEQVQSTSLANVLSNIGGNMGLFFGASVITVAELAIYISKMCWIIISRKRREYMAKKKKNELEREQRLRELLENAAANTTTPNTRETPLYKSVMLRLRDDTDEKSVHIIDGCCESSIDSDEDSIDDSKMRRSALCSHNITTRDRATSSSNYVDPHSFDLYYFNDDEIVAHKNGDPSYENWQIKDH</sequence>
<evidence type="ECO:0000256" key="8">
    <source>
        <dbReference type="ARBA" id="ARBA00023065"/>
    </source>
</evidence>
<keyword evidence="10" id="KW-0325">Glycoprotein</keyword>
<comment type="subcellular location">
    <subcellularLocation>
        <location evidence="1">Membrane</location>
        <topology evidence="1">Multi-pass membrane protein</topology>
    </subcellularLocation>
</comment>
<evidence type="ECO:0000256" key="10">
    <source>
        <dbReference type="ARBA" id="ARBA00023180"/>
    </source>
</evidence>
<keyword evidence="11 13" id="KW-0739">Sodium transport</keyword>
<keyword evidence="9 14" id="KW-0472">Membrane</keyword>
<dbReference type="PRINTS" id="PR01078">
    <property type="entry name" value="AMINACHANNEL"/>
</dbReference>
<evidence type="ECO:0000256" key="3">
    <source>
        <dbReference type="ARBA" id="ARBA00022448"/>
    </source>
</evidence>
<proteinExistence type="evidence at transcript level"/>
<evidence type="ECO:0000256" key="9">
    <source>
        <dbReference type="ARBA" id="ARBA00023136"/>
    </source>
</evidence>
<dbReference type="PANTHER" id="PTHR11690">
    <property type="entry name" value="AMILORIDE-SENSITIVE SODIUM CHANNEL-RELATED"/>
    <property type="match status" value="1"/>
</dbReference>
<evidence type="ECO:0000256" key="14">
    <source>
        <dbReference type="SAM" id="Phobius"/>
    </source>
</evidence>
<dbReference type="Gene3D" id="2.60.470.10">
    <property type="entry name" value="Acid-sensing ion channels like domains"/>
    <property type="match status" value="1"/>
</dbReference>
<keyword evidence="8 13" id="KW-0406">Ion transport</keyword>
<dbReference type="EMBL" id="JI167512">
    <property type="protein sequence ID" value="ADY42560.1"/>
    <property type="molecule type" value="mRNA"/>
</dbReference>
<feature type="transmembrane region" description="Helical" evidence="14">
    <location>
        <begin position="495"/>
        <end position="519"/>
    </location>
</feature>